<proteinExistence type="predicted"/>
<evidence type="ECO:0000313" key="10">
    <source>
        <dbReference type="EMBL" id="GGC79681.1"/>
    </source>
</evidence>
<dbReference type="EMBL" id="BMKI01000001">
    <property type="protein sequence ID" value="GGC79681.1"/>
    <property type="molecule type" value="Genomic_DNA"/>
</dbReference>
<dbReference type="PANTHER" id="PTHR32502:SF8">
    <property type="entry name" value="N-ACETYLGALACTOSAMINE PERMEASE IIC COMPONENT 1"/>
    <property type="match status" value="1"/>
</dbReference>
<evidence type="ECO:0000256" key="1">
    <source>
        <dbReference type="ARBA" id="ARBA00004651"/>
    </source>
</evidence>
<name>A0ABQ1NL38_9ENTE</name>
<evidence type="ECO:0000256" key="2">
    <source>
        <dbReference type="ARBA" id="ARBA00022448"/>
    </source>
</evidence>
<dbReference type="InterPro" id="IPR050303">
    <property type="entry name" value="GatZ_KbaZ_carbometab"/>
</dbReference>
<keyword evidence="2" id="KW-0813">Transport</keyword>
<evidence type="ECO:0000256" key="4">
    <source>
        <dbReference type="ARBA" id="ARBA00022597"/>
    </source>
</evidence>
<dbReference type="Pfam" id="PF03609">
    <property type="entry name" value="EII-Sor"/>
    <property type="match status" value="1"/>
</dbReference>
<feature type="transmembrane region" description="Helical" evidence="9">
    <location>
        <begin position="215"/>
        <end position="247"/>
    </location>
</feature>
<evidence type="ECO:0000256" key="5">
    <source>
        <dbReference type="ARBA" id="ARBA00022683"/>
    </source>
</evidence>
<keyword evidence="5" id="KW-0598">Phosphotransferase system</keyword>
<keyword evidence="7 9" id="KW-1133">Transmembrane helix</keyword>
<dbReference type="InterPro" id="IPR004700">
    <property type="entry name" value="PTS_IIC_man"/>
</dbReference>
<reference evidence="11" key="1">
    <citation type="journal article" date="2019" name="Int. J. Syst. Evol. Microbiol.">
        <title>The Global Catalogue of Microorganisms (GCM) 10K type strain sequencing project: providing services to taxonomists for standard genome sequencing and annotation.</title>
        <authorList>
            <consortium name="The Broad Institute Genomics Platform"/>
            <consortium name="The Broad Institute Genome Sequencing Center for Infectious Disease"/>
            <person name="Wu L."/>
            <person name="Ma J."/>
        </authorList>
    </citation>
    <scope>NUCLEOTIDE SEQUENCE [LARGE SCALE GENOMIC DNA]</scope>
    <source>
        <strain evidence="11">CGMCC 1.15942</strain>
    </source>
</reference>
<organism evidence="10 11">
    <name type="scientific">Enterococcus wangshanyuanii</name>
    <dbReference type="NCBI Taxonomy" id="2005703"/>
    <lineage>
        <taxon>Bacteria</taxon>
        <taxon>Bacillati</taxon>
        <taxon>Bacillota</taxon>
        <taxon>Bacilli</taxon>
        <taxon>Lactobacillales</taxon>
        <taxon>Enterococcaceae</taxon>
        <taxon>Enterococcus</taxon>
    </lineage>
</organism>
<accession>A0ABQ1NL38</accession>
<evidence type="ECO:0000256" key="9">
    <source>
        <dbReference type="SAM" id="Phobius"/>
    </source>
</evidence>
<dbReference type="PROSITE" id="PS51106">
    <property type="entry name" value="PTS_EIIC_TYPE_4"/>
    <property type="match status" value="1"/>
</dbReference>
<comment type="caution">
    <text evidence="10">The sequence shown here is derived from an EMBL/GenBank/DDBJ whole genome shotgun (WGS) entry which is preliminary data.</text>
</comment>
<evidence type="ECO:0000256" key="8">
    <source>
        <dbReference type="ARBA" id="ARBA00023136"/>
    </source>
</evidence>
<sequence length="271" mass="29302">MDITLLFQAIAISIFCYLGALSTPWLLGLTGGWYTITRPLVSGMIVGLILGDMKQGIIMGVAIQTVYIAMVTPGGQMPADLNFVAFPAIALAMLSNTSTEVAVTLATTIGILGTIVFNMYQVVNSFWNHRAVAAIHEGDYKKFRMNAIVGPQLINFVSRFVPSFLVIFFGSSFAKTLLDSMPQYLIDVMSYLGGVLPAIGIAMLLTAVVKENSLFLFFLLGFVCIVFLNLNMIALTIVAAVIAYLYFNGSNKSGAVSSAGVILEEDEEEEF</sequence>
<evidence type="ECO:0000256" key="7">
    <source>
        <dbReference type="ARBA" id="ARBA00022989"/>
    </source>
</evidence>
<dbReference type="RefSeq" id="WP_088268557.1">
    <property type="nucleotide sequence ID" value="NZ_BMKI01000001.1"/>
</dbReference>
<evidence type="ECO:0000256" key="6">
    <source>
        <dbReference type="ARBA" id="ARBA00022692"/>
    </source>
</evidence>
<keyword evidence="11" id="KW-1185">Reference proteome</keyword>
<keyword evidence="4" id="KW-0762">Sugar transport</keyword>
<feature type="transmembrane region" description="Helical" evidence="9">
    <location>
        <begin position="6"/>
        <end position="28"/>
    </location>
</feature>
<feature type="transmembrane region" description="Helical" evidence="9">
    <location>
        <begin position="101"/>
        <end position="120"/>
    </location>
</feature>
<feature type="transmembrane region" description="Helical" evidence="9">
    <location>
        <begin position="190"/>
        <end position="209"/>
    </location>
</feature>
<gene>
    <name evidence="10" type="ORF">GCM10011573_06680</name>
</gene>
<keyword evidence="3" id="KW-1003">Cell membrane</keyword>
<protein>
    <submittedName>
        <fullName evidence="10">PTS sorbose transporter subunit IIC</fullName>
    </submittedName>
</protein>
<keyword evidence="6 9" id="KW-0812">Transmembrane</keyword>
<comment type="subcellular location">
    <subcellularLocation>
        <location evidence="1">Cell membrane</location>
        <topology evidence="1">Multi-pass membrane protein</topology>
    </subcellularLocation>
</comment>
<dbReference type="PANTHER" id="PTHR32502">
    <property type="entry name" value="N-ACETYLGALACTOSAMINE PERMEASE II COMPONENT-RELATED"/>
    <property type="match status" value="1"/>
</dbReference>
<dbReference type="Proteomes" id="UP000630615">
    <property type="component" value="Unassembled WGS sequence"/>
</dbReference>
<evidence type="ECO:0000313" key="11">
    <source>
        <dbReference type="Proteomes" id="UP000630615"/>
    </source>
</evidence>
<keyword evidence="8 9" id="KW-0472">Membrane</keyword>
<evidence type="ECO:0000256" key="3">
    <source>
        <dbReference type="ARBA" id="ARBA00022475"/>
    </source>
</evidence>